<gene>
    <name evidence="2" type="ORF">L9S41_17295</name>
</gene>
<evidence type="ECO:0000313" key="2">
    <source>
        <dbReference type="EMBL" id="UWZ79416.1"/>
    </source>
</evidence>
<proteinExistence type="predicted"/>
<reference evidence="2" key="1">
    <citation type="journal article" date="2022" name="Environ. Microbiol.">
        <title>Geoalkalibacter halelectricus SAP #1 sp. nov. possessing extracellular electron transfer and mineral#reducing capabilities from a haloalkaline environment.</title>
        <authorList>
            <person name="Yadav S."/>
            <person name="Singh R."/>
            <person name="Sundharam S.S."/>
            <person name="Chaudhary S."/>
            <person name="Krishnamurthi S."/>
            <person name="Patil S.A."/>
        </authorList>
    </citation>
    <scope>NUCLEOTIDE SEQUENCE</scope>
    <source>
        <strain evidence="2">SAP-1</strain>
    </source>
</reference>
<dbReference type="RefSeq" id="WP_260747768.1">
    <property type="nucleotide sequence ID" value="NZ_CP092109.1"/>
</dbReference>
<name>A0ABY5ZQB9_9BACT</name>
<sequence>MGRAWAVAATLAALLLATQAPPGHARSLGRVGALYPIAERDALEEIEERAREIDWETKLTSPRPGEYRPAQPARLPPAREERIFLVDPSYRLERDLVDGQGALLYPAGFRFNPLDYLDAVPTLVVVDGDNPEHLAWLERLPLLAGGAQALVLLTGGDHQAIGARLGRRVFYLDRPTAERLSLSAVPCILSPKGRYLEVREIVPASTRD</sequence>
<dbReference type="Proteomes" id="UP001060414">
    <property type="component" value="Chromosome"/>
</dbReference>
<keyword evidence="3" id="KW-1185">Reference proteome</keyword>
<evidence type="ECO:0000313" key="3">
    <source>
        <dbReference type="Proteomes" id="UP001060414"/>
    </source>
</evidence>
<accession>A0ABY5ZQB9</accession>
<organism evidence="2 3">
    <name type="scientific">Geoalkalibacter halelectricus</name>
    <dbReference type="NCBI Taxonomy" id="2847045"/>
    <lineage>
        <taxon>Bacteria</taxon>
        <taxon>Pseudomonadati</taxon>
        <taxon>Thermodesulfobacteriota</taxon>
        <taxon>Desulfuromonadia</taxon>
        <taxon>Desulfuromonadales</taxon>
        <taxon>Geoalkalibacteraceae</taxon>
        <taxon>Geoalkalibacter</taxon>
    </lineage>
</organism>
<evidence type="ECO:0008006" key="4">
    <source>
        <dbReference type="Google" id="ProtNLM"/>
    </source>
</evidence>
<dbReference type="EMBL" id="CP092109">
    <property type="protein sequence ID" value="UWZ79416.1"/>
    <property type="molecule type" value="Genomic_DNA"/>
</dbReference>
<feature type="chain" id="PRO_5046840427" description="Conjugal transfer pilus assembly protein TraW" evidence="1">
    <location>
        <begin position="26"/>
        <end position="208"/>
    </location>
</feature>
<evidence type="ECO:0000256" key="1">
    <source>
        <dbReference type="SAM" id="SignalP"/>
    </source>
</evidence>
<feature type="signal peptide" evidence="1">
    <location>
        <begin position="1"/>
        <end position="25"/>
    </location>
</feature>
<keyword evidence="1" id="KW-0732">Signal</keyword>
<protein>
    <recommendedName>
        <fullName evidence="4">Conjugal transfer pilus assembly protein TraW</fullName>
    </recommendedName>
</protein>